<proteinExistence type="predicted"/>
<name>A0A226X263_CABSO</name>
<dbReference type="Proteomes" id="UP000214720">
    <property type="component" value="Unassembled WGS sequence"/>
</dbReference>
<dbReference type="AlphaFoldDB" id="A0A226X263"/>
<organism evidence="1">
    <name type="scientific">Caballeronia sordidicola</name>
    <name type="common">Burkholderia sordidicola</name>
    <dbReference type="NCBI Taxonomy" id="196367"/>
    <lineage>
        <taxon>Bacteria</taxon>
        <taxon>Pseudomonadati</taxon>
        <taxon>Pseudomonadota</taxon>
        <taxon>Betaproteobacteria</taxon>
        <taxon>Burkholderiales</taxon>
        <taxon>Burkholderiaceae</taxon>
        <taxon>Caballeronia</taxon>
    </lineage>
</organism>
<protein>
    <submittedName>
        <fullName evidence="1">Uncharacterized protein</fullName>
    </submittedName>
</protein>
<gene>
    <name evidence="1" type="ORF">BSU04_16295</name>
</gene>
<comment type="caution">
    <text evidence="1">The sequence shown here is derived from an EMBL/GenBank/DDBJ whole genome shotgun (WGS) entry which is preliminary data.</text>
</comment>
<accession>A0A226X263</accession>
<sequence length="48" mass="5519">MDTISLDLYGLQHAIAIMPHSRAREDTAQPSRLPLLCAKHYRKKVKML</sequence>
<evidence type="ECO:0000313" key="1">
    <source>
        <dbReference type="EMBL" id="OXC77552.1"/>
    </source>
</evidence>
<reference evidence="1" key="1">
    <citation type="submission" date="2017-01" db="EMBL/GenBank/DDBJ databases">
        <authorList>
            <person name="Mah S.A."/>
            <person name="Swanson W.J."/>
            <person name="Moy G.W."/>
            <person name="Vacquier V.D."/>
        </authorList>
    </citation>
    <scope>NUCLEOTIDE SEQUENCE</scope>
    <source>
        <strain evidence="1">PAMC 26633</strain>
    </source>
</reference>
<dbReference type="EMBL" id="MTHB01000101">
    <property type="protein sequence ID" value="OXC77552.1"/>
    <property type="molecule type" value="Genomic_DNA"/>
</dbReference>